<dbReference type="EMBL" id="BAAAEI010000014">
    <property type="protein sequence ID" value="GAA0360336.1"/>
    <property type="molecule type" value="Genomic_DNA"/>
</dbReference>
<evidence type="ECO:0000313" key="6">
    <source>
        <dbReference type="Proteomes" id="UP001501757"/>
    </source>
</evidence>
<feature type="signal peptide" evidence="3">
    <location>
        <begin position="1"/>
        <end position="20"/>
    </location>
</feature>
<dbReference type="Pfam" id="PF00144">
    <property type="entry name" value="Beta-lactamase"/>
    <property type="match status" value="1"/>
</dbReference>
<dbReference type="InterPro" id="IPR012338">
    <property type="entry name" value="Beta-lactam/transpept-like"/>
</dbReference>
<evidence type="ECO:0000259" key="4">
    <source>
        <dbReference type="Pfam" id="PF00144"/>
    </source>
</evidence>
<dbReference type="RefSeq" id="WP_343845377.1">
    <property type="nucleotide sequence ID" value="NZ_BAAAEI010000014.1"/>
</dbReference>
<keyword evidence="2" id="KW-0472">Membrane</keyword>
<feature type="domain" description="Beta-lactamase-related" evidence="4">
    <location>
        <begin position="37"/>
        <end position="342"/>
    </location>
</feature>
<sequence>MTKFSVLVLLYLLSLCTACTQSSTFDSHAAIDAQLLANAQKHEIPGQAVLVLHNSDILYRNAMGTTATEDGVLVTPKTVFPVYSITKLFTITLAMKLQEEGKLDFSAPASRYVDNLPLSWRGIRIEHFLNHTSGIPEYFDSNDFSRPFPASLDAVFATLNNVPLAYVPGERTSYTNTNSLVIAAVLEAITHTPYRELLRQRIIEPLNLQETWLSLADVPEERLVKSYRAEAGQVVPDLSISWPEYSIAHGGAYMTLDDLGQFMSAVAHGRVVSKAELLRLWQPYKLANGATGFFANGWDYGEWGRWHEIGHDGGTKVRVRILFEDNLDDHYIVVYLTNGNKDGVWSHTLVRSVQSIILPR</sequence>
<dbReference type="InterPro" id="IPR050491">
    <property type="entry name" value="AmpC-like"/>
</dbReference>
<keyword evidence="6" id="KW-1185">Reference proteome</keyword>
<organism evidence="5 6">
    <name type="scientific">Bowmanella denitrificans</name>
    <dbReference type="NCBI Taxonomy" id="366582"/>
    <lineage>
        <taxon>Bacteria</taxon>
        <taxon>Pseudomonadati</taxon>
        <taxon>Pseudomonadota</taxon>
        <taxon>Gammaproteobacteria</taxon>
        <taxon>Alteromonadales</taxon>
        <taxon>Alteromonadaceae</taxon>
        <taxon>Bowmanella</taxon>
    </lineage>
</organism>
<comment type="subcellular location">
    <subcellularLocation>
        <location evidence="1">Membrane</location>
    </subcellularLocation>
</comment>
<name>A0ABN0XBU2_9ALTE</name>
<evidence type="ECO:0000256" key="1">
    <source>
        <dbReference type="ARBA" id="ARBA00004370"/>
    </source>
</evidence>
<evidence type="ECO:0000313" key="5">
    <source>
        <dbReference type="EMBL" id="GAA0360336.1"/>
    </source>
</evidence>
<dbReference type="Gene3D" id="3.40.710.10">
    <property type="entry name" value="DD-peptidase/beta-lactamase superfamily"/>
    <property type="match status" value="1"/>
</dbReference>
<dbReference type="SUPFAM" id="SSF56601">
    <property type="entry name" value="beta-lactamase/transpeptidase-like"/>
    <property type="match status" value="1"/>
</dbReference>
<comment type="caution">
    <text evidence="5">The sequence shown here is derived from an EMBL/GenBank/DDBJ whole genome shotgun (WGS) entry which is preliminary data.</text>
</comment>
<gene>
    <name evidence="5" type="ORF">GCM10009092_25690</name>
</gene>
<dbReference type="Proteomes" id="UP001501757">
    <property type="component" value="Unassembled WGS sequence"/>
</dbReference>
<keyword evidence="3" id="KW-0732">Signal</keyword>
<protein>
    <recommendedName>
        <fullName evidence="4">Beta-lactamase-related domain-containing protein</fullName>
    </recommendedName>
</protein>
<evidence type="ECO:0000256" key="2">
    <source>
        <dbReference type="ARBA" id="ARBA00023136"/>
    </source>
</evidence>
<dbReference type="PANTHER" id="PTHR46825">
    <property type="entry name" value="D-ALANYL-D-ALANINE-CARBOXYPEPTIDASE/ENDOPEPTIDASE AMPH"/>
    <property type="match status" value="1"/>
</dbReference>
<reference evidence="5 6" key="1">
    <citation type="journal article" date="2019" name="Int. J. Syst. Evol. Microbiol.">
        <title>The Global Catalogue of Microorganisms (GCM) 10K type strain sequencing project: providing services to taxonomists for standard genome sequencing and annotation.</title>
        <authorList>
            <consortium name="The Broad Institute Genomics Platform"/>
            <consortium name="The Broad Institute Genome Sequencing Center for Infectious Disease"/>
            <person name="Wu L."/>
            <person name="Ma J."/>
        </authorList>
    </citation>
    <scope>NUCLEOTIDE SEQUENCE [LARGE SCALE GENOMIC DNA]</scope>
    <source>
        <strain evidence="5 6">JCM 13378</strain>
    </source>
</reference>
<feature type="chain" id="PRO_5047394702" description="Beta-lactamase-related domain-containing protein" evidence="3">
    <location>
        <begin position="21"/>
        <end position="360"/>
    </location>
</feature>
<dbReference type="PANTHER" id="PTHR46825:SF11">
    <property type="entry name" value="PENICILLIN-BINDING PROTEIN 4"/>
    <property type="match status" value="1"/>
</dbReference>
<dbReference type="InterPro" id="IPR001466">
    <property type="entry name" value="Beta-lactam-related"/>
</dbReference>
<evidence type="ECO:0000256" key="3">
    <source>
        <dbReference type="SAM" id="SignalP"/>
    </source>
</evidence>
<accession>A0ABN0XBU2</accession>
<proteinExistence type="predicted"/>